<name>A0A5B7ANV4_DAVIN</name>
<dbReference type="SUPFAM" id="SSF52402">
    <property type="entry name" value="Adenine nucleotide alpha hydrolases-like"/>
    <property type="match status" value="1"/>
</dbReference>
<proteinExistence type="predicted"/>
<dbReference type="PANTHER" id="PTHR31964">
    <property type="entry name" value="ADENINE NUCLEOTIDE ALPHA HYDROLASES-LIKE SUPERFAMILY PROTEIN"/>
    <property type="match status" value="1"/>
</dbReference>
<dbReference type="PRINTS" id="PR01438">
    <property type="entry name" value="UNVRSLSTRESS"/>
</dbReference>
<dbReference type="AlphaFoldDB" id="A0A5B7ANV4"/>
<dbReference type="PANTHER" id="PTHR31964:SF55">
    <property type="entry name" value="USPA DOMAIN-CONTAINING PROTEIN"/>
    <property type="match status" value="1"/>
</dbReference>
<protein>
    <submittedName>
        <fullName evidence="2">Putative universal stress protein A-like protein</fullName>
    </submittedName>
</protein>
<dbReference type="EMBL" id="GHES01027238">
    <property type="protein sequence ID" value="MPA57797.1"/>
    <property type="molecule type" value="Transcribed_RNA"/>
</dbReference>
<feature type="domain" description="UspA" evidence="1">
    <location>
        <begin position="7"/>
        <end position="164"/>
    </location>
</feature>
<evidence type="ECO:0000313" key="2">
    <source>
        <dbReference type="EMBL" id="MPA57795.1"/>
    </source>
</evidence>
<evidence type="ECO:0000313" key="3">
    <source>
        <dbReference type="EMBL" id="MPA57797.1"/>
    </source>
</evidence>
<dbReference type="Gene3D" id="3.40.50.620">
    <property type="entry name" value="HUPs"/>
    <property type="match status" value="1"/>
</dbReference>
<dbReference type="InterPro" id="IPR014729">
    <property type="entry name" value="Rossmann-like_a/b/a_fold"/>
</dbReference>
<dbReference type="Pfam" id="PF00582">
    <property type="entry name" value="Usp"/>
    <property type="match status" value="1"/>
</dbReference>
<dbReference type="InterPro" id="IPR006015">
    <property type="entry name" value="Universal_stress_UspA"/>
</dbReference>
<dbReference type="EMBL" id="GHES01027236">
    <property type="protein sequence ID" value="MPA57795.1"/>
    <property type="molecule type" value="Transcribed_RNA"/>
</dbReference>
<dbReference type="CDD" id="cd23659">
    <property type="entry name" value="USP_At3g01520-like"/>
    <property type="match status" value="1"/>
</dbReference>
<organism evidence="2">
    <name type="scientific">Davidia involucrata</name>
    <name type="common">Dove tree</name>
    <dbReference type="NCBI Taxonomy" id="16924"/>
    <lineage>
        <taxon>Eukaryota</taxon>
        <taxon>Viridiplantae</taxon>
        <taxon>Streptophyta</taxon>
        <taxon>Embryophyta</taxon>
        <taxon>Tracheophyta</taxon>
        <taxon>Spermatophyta</taxon>
        <taxon>Magnoliopsida</taxon>
        <taxon>eudicotyledons</taxon>
        <taxon>Gunneridae</taxon>
        <taxon>Pentapetalae</taxon>
        <taxon>asterids</taxon>
        <taxon>Cornales</taxon>
        <taxon>Nyssaceae</taxon>
        <taxon>Davidia</taxon>
    </lineage>
</organism>
<reference evidence="2" key="1">
    <citation type="submission" date="2019-08" db="EMBL/GenBank/DDBJ databases">
        <title>Reference gene set and small RNA set construction with multiple tissues from Davidia involucrata Baill.</title>
        <authorList>
            <person name="Yang H."/>
            <person name="Zhou C."/>
            <person name="Li G."/>
            <person name="Wang J."/>
            <person name="Gao P."/>
            <person name="Wang M."/>
            <person name="Wang R."/>
            <person name="Zhao Y."/>
        </authorList>
    </citation>
    <scope>NUCLEOTIDE SEQUENCE</scope>
    <source>
        <tissue evidence="2">Mixed with DoveR01_LX</tissue>
    </source>
</reference>
<evidence type="ECO:0000259" key="1">
    <source>
        <dbReference type="Pfam" id="PF00582"/>
    </source>
</evidence>
<gene>
    <name evidence="2" type="ORF">Din_027236</name>
    <name evidence="3" type="ORF">Din_027238</name>
</gene>
<sequence length="167" mass="18255">MAVELGKKVMVAIDENESSYYALMWVLENLRESITNSSNPLVIFMAQPSPQNSYVFAASLGSARMYCPVSATPEFVNSVQEKNKKVSLALLEKAKSICTSHGVNAETISEVGDPKEAICNAVQKYKINLLVLGDRDLGKIKRAFLGSVSNYCVHNANCPVLVVKKPQ</sequence>
<dbReference type="InterPro" id="IPR006016">
    <property type="entry name" value="UspA"/>
</dbReference>
<accession>A0A5B7ANV4</accession>